<dbReference type="PANTHER" id="PTHR23417">
    <property type="entry name" value="3-DEOXY-D-MANNO-OCTULOSONIC-ACID TRANSFERASE/TRNA GUANINE-N 7 - -METHYLTRANSFERASE"/>
    <property type="match status" value="1"/>
</dbReference>
<keyword evidence="5" id="KW-0949">S-adenosyl-L-methionine</keyword>
<gene>
    <name evidence="9" type="ORF">FRACYDRAFT_240393</name>
</gene>
<dbReference type="GO" id="GO:0008176">
    <property type="term" value="F:tRNA (guanine(46)-N7)-methyltransferase activity"/>
    <property type="evidence" value="ECO:0007669"/>
    <property type="project" value="UniProtKB-EC"/>
</dbReference>
<evidence type="ECO:0000256" key="8">
    <source>
        <dbReference type="SAM" id="MobiDB-lite"/>
    </source>
</evidence>
<evidence type="ECO:0000256" key="2">
    <source>
        <dbReference type="ARBA" id="ARBA00011977"/>
    </source>
</evidence>
<dbReference type="InterPro" id="IPR003358">
    <property type="entry name" value="tRNA_(Gua-N-7)_MeTrfase_Trmb"/>
</dbReference>
<dbReference type="InParanoid" id="A0A1E7FC14"/>
<protein>
    <recommendedName>
        <fullName evidence="2">tRNA (guanine(46)-N(7))-methyltransferase</fullName>
        <ecNumber evidence="2">2.1.1.33</ecNumber>
    </recommendedName>
</protein>
<comment type="catalytic activity">
    <reaction evidence="1">
        <text>guanosine(46) in tRNA + S-adenosyl-L-methionine = N(7)-methylguanosine(46) in tRNA + S-adenosyl-L-homocysteine</text>
        <dbReference type="Rhea" id="RHEA:42708"/>
        <dbReference type="Rhea" id="RHEA-COMP:10188"/>
        <dbReference type="Rhea" id="RHEA-COMP:10189"/>
        <dbReference type="ChEBI" id="CHEBI:57856"/>
        <dbReference type="ChEBI" id="CHEBI:59789"/>
        <dbReference type="ChEBI" id="CHEBI:74269"/>
        <dbReference type="ChEBI" id="CHEBI:74480"/>
        <dbReference type="EC" id="2.1.1.33"/>
    </reaction>
</comment>
<feature type="region of interest" description="Disordered" evidence="8">
    <location>
        <begin position="376"/>
        <end position="402"/>
    </location>
</feature>
<evidence type="ECO:0000256" key="3">
    <source>
        <dbReference type="ARBA" id="ARBA00022603"/>
    </source>
</evidence>
<evidence type="ECO:0000256" key="1">
    <source>
        <dbReference type="ARBA" id="ARBA00000142"/>
    </source>
</evidence>
<dbReference type="SUPFAM" id="SSF53335">
    <property type="entry name" value="S-adenosyl-L-methionine-dependent methyltransferases"/>
    <property type="match status" value="1"/>
</dbReference>
<evidence type="ECO:0000256" key="4">
    <source>
        <dbReference type="ARBA" id="ARBA00022679"/>
    </source>
</evidence>
<proteinExistence type="predicted"/>
<dbReference type="GO" id="GO:0043527">
    <property type="term" value="C:tRNA methyltransferase complex"/>
    <property type="evidence" value="ECO:0007669"/>
    <property type="project" value="TreeGrafter"/>
</dbReference>
<accession>A0A1E7FC14</accession>
<evidence type="ECO:0000256" key="7">
    <source>
        <dbReference type="SAM" id="Coils"/>
    </source>
</evidence>
<evidence type="ECO:0000256" key="5">
    <source>
        <dbReference type="ARBA" id="ARBA00022691"/>
    </source>
</evidence>
<keyword evidence="10" id="KW-1185">Reference proteome</keyword>
<name>A0A1E7FC14_9STRA</name>
<dbReference type="PANTHER" id="PTHR23417:SF21">
    <property type="entry name" value="TRNA (GUANINE-N(7)-)-METHYLTRANSFERASE"/>
    <property type="match status" value="1"/>
</dbReference>
<keyword evidence="3" id="KW-0489">Methyltransferase</keyword>
<dbReference type="KEGG" id="fcy:FRACYDRAFT_240393"/>
<sequence>MSSPTAKQSPTFQLFSSSRLVVAALILLLYNSLLTPTSTSTYFITAFTHPSKLSSSSSSCKIRCRIRKSLSSCSSDLDSTFVIDNDQDKIVVVVGLLDKDDTEYINYLVEERSQARWQGNYTGADVLRHQITNFTGIPSGYEIFLQDFPRSVGGNSKWSLVRTMTGNDDGRQNYDEQYLAGPTVLQLAHAAMGFVIEENQQKVEINNTKQQHQQQLNRNESLEALVQQAKNRLEKIEQEMITQSTDDDDDNDNDLYIGFGRSTKKTMIQYELGGRKAADAAFWFALSGIKDKDLFHRLAEIAKCELNRFGQRPSCRSKDVHQILERFAAAGLKSHEGLEAVAQKCLLQKQQQQQQQQDDDDGLSKIDNDINEVNHRDSAADTDSNSSNSNSNSNSNQIKQHQHQLEHNYLNLHSDRSLLLLWKFSTKQKKQRAFLHSAQKHWEQYQETTTATTQKIESISSNKYEDEIQTLSSVSPIKVGSNETNVAMSSYDWNGIFEDASRPLVIDVGCGMGVSLLGLASASDQSGIESSRLMLGENNNGDDQIEFLKWSDCNFVGVDLGALGIGYGRGVAHRWNLHGHLHYAVDAAEDFFRHLHSYPGEIRCCMVQFPTPFRLQTNKDGGNTQLPTSKYNGFMVTEKLLELIHSNLHPKRGKLLLQSNCEDVAVWMRNLACQKAGFAAINDIDIDDNDIDVVSSYTDKESDFVSSQQRIPQRTVDYVAMGGERAEGGGWFQREILHSEGATETEVACAINGTPVHRCLLKVQNK</sequence>
<feature type="compositionally biased region" description="Low complexity" evidence="8">
    <location>
        <begin position="384"/>
        <end position="396"/>
    </location>
</feature>
<evidence type="ECO:0000313" key="10">
    <source>
        <dbReference type="Proteomes" id="UP000095751"/>
    </source>
</evidence>
<feature type="coiled-coil region" evidence="7">
    <location>
        <begin position="195"/>
        <end position="246"/>
    </location>
</feature>
<dbReference type="EC" id="2.1.1.33" evidence="2"/>
<dbReference type="AlphaFoldDB" id="A0A1E7FC14"/>
<organism evidence="9 10">
    <name type="scientific">Fragilariopsis cylindrus CCMP1102</name>
    <dbReference type="NCBI Taxonomy" id="635003"/>
    <lineage>
        <taxon>Eukaryota</taxon>
        <taxon>Sar</taxon>
        <taxon>Stramenopiles</taxon>
        <taxon>Ochrophyta</taxon>
        <taxon>Bacillariophyta</taxon>
        <taxon>Bacillariophyceae</taxon>
        <taxon>Bacillariophycidae</taxon>
        <taxon>Bacillariales</taxon>
        <taxon>Bacillariaceae</taxon>
        <taxon>Fragilariopsis</taxon>
    </lineage>
</organism>
<dbReference type="Gene3D" id="3.40.50.150">
    <property type="entry name" value="Vaccinia Virus protein VP39"/>
    <property type="match status" value="1"/>
</dbReference>
<evidence type="ECO:0000313" key="9">
    <source>
        <dbReference type="EMBL" id="OEU15700.1"/>
    </source>
</evidence>
<dbReference type="InterPro" id="IPR029063">
    <property type="entry name" value="SAM-dependent_MTases_sf"/>
</dbReference>
<evidence type="ECO:0000256" key="6">
    <source>
        <dbReference type="ARBA" id="ARBA00022694"/>
    </source>
</evidence>
<reference evidence="9 10" key="1">
    <citation type="submission" date="2016-09" db="EMBL/GenBank/DDBJ databases">
        <title>Extensive genetic diversity and differential bi-allelic expression allows diatom success in the polar Southern Ocean.</title>
        <authorList>
            <consortium name="DOE Joint Genome Institute"/>
            <person name="Mock T."/>
            <person name="Otillar R.P."/>
            <person name="Strauss J."/>
            <person name="Dupont C."/>
            <person name="Frickenhaus S."/>
            <person name="Maumus F."/>
            <person name="Mcmullan M."/>
            <person name="Sanges R."/>
            <person name="Schmutz J."/>
            <person name="Toseland A."/>
            <person name="Valas R."/>
            <person name="Veluchamy A."/>
            <person name="Ward B.J."/>
            <person name="Allen A."/>
            <person name="Barry K."/>
            <person name="Falciatore A."/>
            <person name="Ferrante M."/>
            <person name="Fortunato A.E."/>
            <person name="Gloeckner G."/>
            <person name="Gruber A."/>
            <person name="Hipkin R."/>
            <person name="Janech M."/>
            <person name="Kroth P."/>
            <person name="Leese F."/>
            <person name="Lindquist E."/>
            <person name="Lyon B.R."/>
            <person name="Martin J."/>
            <person name="Mayer C."/>
            <person name="Parker M."/>
            <person name="Quesneville H."/>
            <person name="Raymond J."/>
            <person name="Uhlig C."/>
            <person name="Valentin K.U."/>
            <person name="Worden A.Z."/>
            <person name="Armbrust E.V."/>
            <person name="Bowler C."/>
            <person name="Green B."/>
            <person name="Moulton V."/>
            <person name="Van Oosterhout C."/>
            <person name="Grigoriev I."/>
        </authorList>
    </citation>
    <scope>NUCLEOTIDE SEQUENCE [LARGE SCALE GENOMIC DNA]</scope>
    <source>
        <strain evidence="9 10">CCMP1102</strain>
    </source>
</reference>
<keyword evidence="7" id="KW-0175">Coiled coil</keyword>
<keyword evidence="4" id="KW-0808">Transferase</keyword>
<dbReference type="OrthoDB" id="44846at2759"/>
<keyword evidence="6" id="KW-0819">tRNA processing</keyword>
<dbReference type="Proteomes" id="UP000095751">
    <property type="component" value="Unassembled WGS sequence"/>
</dbReference>
<dbReference type="EMBL" id="KV784359">
    <property type="protein sequence ID" value="OEU15700.1"/>
    <property type="molecule type" value="Genomic_DNA"/>
</dbReference>